<evidence type="ECO:0000259" key="2">
    <source>
        <dbReference type="Pfam" id="PF00501"/>
    </source>
</evidence>
<evidence type="ECO:0000313" key="4">
    <source>
        <dbReference type="EMBL" id="POS78365.1"/>
    </source>
</evidence>
<sequence length="583" mass="63504">MAQQLHAQSRRDDQNERNSLVHGPSSPPLWHKTLAELIQEQKKKYGEREAVLVPWQSARLSYAKLEERSALVAKALLECGIRKGQTVGIMAGNCYQYIEIFLGAARIGCPVAVFNNTFSPQELEGMIALTGCRALFIAAEVGRRSLAEHVRATTESLGSNSSLRHIVLLGTPSRNQPGASFRSYNDFLHSSQSIFVTDNTLRRAEQKVTSSDVVNLQFTSGTTGLPKAAALTQDNIINNARYVGLAMGLTENDVVCCPPPLFHCFGLVIGFLAAFCSGSKIVFPSAAFDVNSTLDSMAEEKATALLGVPAMLLSLLNAQKTSPRRIDTVRTGVAAASPVPPSLMARLESELGIREVLIAYGMTETSPVTFITTPQDDRDSRFNTVGRVLPHTGAKIVNAAGEVVGRGVRGEICTSGFALQKGYWNNEAQTQHVMRKGDDGVVWMHTGDEGFLDDAGYCHVTGRIKDIIIRGGENISPAEIEDCLLRHPGVKECCVVGLDDPRYGEVVSCFLGGSEGPRPGEQELRDWVTSRLHRIKAPQHIFWLGDEGVGQELPKTASGKYMKHLIRAHGNAMLRKQKNLAKI</sequence>
<name>A0A2P5I780_DIAHE</name>
<accession>A0A2P5I780</accession>
<dbReference type="EMBL" id="MAVT02000192">
    <property type="protein sequence ID" value="POS78365.1"/>
    <property type="molecule type" value="Genomic_DNA"/>
</dbReference>
<dbReference type="InterPro" id="IPR042099">
    <property type="entry name" value="ANL_N_sf"/>
</dbReference>
<reference evidence="4" key="1">
    <citation type="submission" date="2017-09" db="EMBL/GenBank/DDBJ databases">
        <title>Polyketide synthases of a Diaporthe helianthi virulent isolate.</title>
        <authorList>
            <person name="Baroncelli R."/>
        </authorList>
    </citation>
    <scope>NUCLEOTIDE SEQUENCE [LARGE SCALE GENOMIC DNA]</scope>
    <source>
        <strain evidence="4">7/96</strain>
    </source>
</reference>
<dbReference type="SUPFAM" id="SSF56801">
    <property type="entry name" value="Acetyl-CoA synthetase-like"/>
    <property type="match status" value="1"/>
</dbReference>
<dbReference type="PROSITE" id="PS00455">
    <property type="entry name" value="AMP_BINDING"/>
    <property type="match status" value="1"/>
</dbReference>
<proteinExistence type="predicted"/>
<dbReference type="PANTHER" id="PTHR43201">
    <property type="entry name" value="ACYL-COA SYNTHETASE"/>
    <property type="match status" value="1"/>
</dbReference>
<dbReference type="Pfam" id="PF13193">
    <property type="entry name" value="AMP-binding_C"/>
    <property type="match status" value="1"/>
</dbReference>
<dbReference type="Proteomes" id="UP000094444">
    <property type="component" value="Unassembled WGS sequence"/>
</dbReference>
<dbReference type="Pfam" id="PF00501">
    <property type="entry name" value="AMP-binding"/>
    <property type="match status" value="1"/>
</dbReference>
<dbReference type="InterPro" id="IPR000873">
    <property type="entry name" value="AMP-dep_synth/lig_dom"/>
</dbReference>
<dbReference type="STRING" id="158607.A0A2P5I780"/>
<evidence type="ECO:0000259" key="3">
    <source>
        <dbReference type="Pfam" id="PF13193"/>
    </source>
</evidence>
<dbReference type="Gene3D" id="3.40.50.12780">
    <property type="entry name" value="N-terminal domain of ligase-like"/>
    <property type="match status" value="1"/>
</dbReference>
<comment type="caution">
    <text evidence="4">The sequence shown here is derived from an EMBL/GenBank/DDBJ whole genome shotgun (WGS) entry which is preliminary data.</text>
</comment>
<dbReference type="PANTHER" id="PTHR43201:SF6">
    <property type="entry name" value="ACYL COA SYNTHETASE (EUROFUNG)"/>
    <property type="match status" value="1"/>
</dbReference>
<dbReference type="InterPro" id="IPR045851">
    <property type="entry name" value="AMP-bd_C_sf"/>
</dbReference>
<evidence type="ECO:0000256" key="1">
    <source>
        <dbReference type="SAM" id="MobiDB-lite"/>
    </source>
</evidence>
<dbReference type="InterPro" id="IPR020845">
    <property type="entry name" value="AMP-binding_CS"/>
</dbReference>
<dbReference type="OrthoDB" id="10253115at2759"/>
<feature type="region of interest" description="Disordered" evidence="1">
    <location>
        <begin position="1"/>
        <end position="28"/>
    </location>
</feature>
<dbReference type="GO" id="GO:0006631">
    <property type="term" value="P:fatty acid metabolic process"/>
    <property type="evidence" value="ECO:0007669"/>
    <property type="project" value="TreeGrafter"/>
</dbReference>
<dbReference type="GO" id="GO:0031956">
    <property type="term" value="F:medium-chain fatty acid-CoA ligase activity"/>
    <property type="evidence" value="ECO:0007669"/>
    <property type="project" value="TreeGrafter"/>
</dbReference>
<evidence type="ECO:0000313" key="5">
    <source>
        <dbReference type="Proteomes" id="UP000094444"/>
    </source>
</evidence>
<keyword evidence="5" id="KW-1185">Reference proteome</keyword>
<organism evidence="4 5">
    <name type="scientific">Diaporthe helianthi</name>
    <dbReference type="NCBI Taxonomy" id="158607"/>
    <lineage>
        <taxon>Eukaryota</taxon>
        <taxon>Fungi</taxon>
        <taxon>Dikarya</taxon>
        <taxon>Ascomycota</taxon>
        <taxon>Pezizomycotina</taxon>
        <taxon>Sordariomycetes</taxon>
        <taxon>Sordariomycetidae</taxon>
        <taxon>Diaporthales</taxon>
        <taxon>Diaporthaceae</taxon>
        <taxon>Diaporthe</taxon>
    </lineage>
</organism>
<keyword evidence="4" id="KW-0436">Ligase</keyword>
<gene>
    <name evidence="4" type="ORF">DHEL01_v203246</name>
</gene>
<feature type="domain" description="AMP-binding enzyme C-terminal" evidence="3">
    <location>
        <begin position="479"/>
        <end position="560"/>
    </location>
</feature>
<dbReference type="AlphaFoldDB" id="A0A2P5I780"/>
<dbReference type="Gene3D" id="3.30.300.30">
    <property type="match status" value="1"/>
</dbReference>
<feature type="domain" description="AMP-dependent synthetase/ligase" evidence="2">
    <location>
        <begin position="39"/>
        <end position="424"/>
    </location>
</feature>
<protein>
    <submittedName>
        <fullName evidence="4">4-coumarate-CoA ligase</fullName>
    </submittedName>
</protein>
<dbReference type="InterPro" id="IPR025110">
    <property type="entry name" value="AMP-bd_C"/>
</dbReference>
<dbReference type="InParanoid" id="A0A2P5I780"/>